<feature type="transmembrane region" description="Helical" evidence="1">
    <location>
        <begin position="57"/>
        <end position="76"/>
    </location>
</feature>
<dbReference type="Proteomes" id="UP000292424">
    <property type="component" value="Chromosome"/>
</dbReference>
<protein>
    <submittedName>
        <fullName evidence="2">Uncharacterized protein</fullName>
    </submittedName>
</protein>
<dbReference type="AlphaFoldDB" id="A0A5P2GDQ1"/>
<evidence type="ECO:0000256" key="1">
    <source>
        <dbReference type="SAM" id="Phobius"/>
    </source>
</evidence>
<proteinExistence type="predicted"/>
<feature type="transmembrane region" description="Helical" evidence="1">
    <location>
        <begin position="27"/>
        <end position="45"/>
    </location>
</feature>
<name>A0A5P2GDQ1_9BACT</name>
<organism evidence="2 3">
    <name type="scientific">Rhizosphaericola mali</name>
    <dbReference type="NCBI Taxonomy" id="2545455"/>
    <lineage>
        <taxon>Bacteria</taxon>
        <taxon>Pseudomonadati</taxon>
        <taxon>Bacteroidota</taxon>
        <taxon>Chitinophagia</taxon>
        <taxon>Chitinophagales</taxon>
        <taxon>Chitinophagaceae</taxon>
        <taxon>Rhizosphaericola</taxon>
    </lineage>
</organism>
<keyword evidence="1" id="KW-1133">Transmembrane helix</keyword>
<accession>A0A5P2GDQ1</accession>
<gene>
    <name evidence="2" type="ORF">E0W69_014030</name>
</gene>
<keyword evidence="1" id="KW-0472">Membrane</keyword>
<dbReference type="EMBL" id="CP044016">
    <property type="protein sequence ID" value="QES89731.1"/>
    <property type="molecule type" value="Genomic_DNA"/>
</dbReference>
<evidence type="ECO:0000313" key="2">
    <source>
        <dbReference type="EMBL" id="QES89731.1"/>
    </source>
</evidence>
<keyword evidence="3" id="KW-1185">Reference proteome</keyword>
<dbReference type="RefSeq" id="WP_131330665.1">
    <property type="nucleotide sequence ID" value="NZ_CP044016.1"/>
</dbReference>
<reference evidence="2 3" key="1">
    <citation type="submission" date="2019-09" db="EMBL/GenBank/DDBJ databases">
        <title>Complete genome sequence of Arachidicoccus sp. B3-10 isolated from apple orchard soil.</title>
        <authorList>
            <person name="Kim H.S."/>
            <person name="Han K.-I."/>
            <person name="Suh M.K."/>
            <person name="Lee K.C."/>
            <person name="Eom M.K."/>
            <person name="Kim J.-S."/>
            <person name="Kang S.W."/>
            <person name="Sin Y."/>
            <person name="Lee J.-S."/>
        </authorList>
    </citation>
    <scope>NUCLEOTIDE SEQUENCE [LARGE SCALE GENOMIC DNA]</scope>
    <source>
        <strain evidence="2 3">B3-10</strain>
    </source>
</reference>
<keyword evidence="1" id="KW-0812">Transmembrane</keyword>
<evidence type="ECO:0000313" key="3">
    <source>
        <dbReference type="Proteomes" id="UP000292424"/>
    </source>
</evidence>
<dbReference type="KEGG" id="arac:E0W69_014030"/>
<sequence>MNNPTFQMDKDVQDTLTKAVRNLRRSMIITPLFLILITYIRIRSFKNPIALNHLTPIVYFAFLYIVLLILFAVFLIPIRKIKRIGRTIYAINLIENNTVEFYLFNISSNNSDTITCKKEDIIIDQKPLKSKQLNIYTMNTITIDGKKYEIFHKLIEDSNLSV</sequence>